<dbReference type="Proteomes" id="UP000536262">
    <property type="component" value="Unassembled WGS sequence"/>
</dbReference>
<organism evidence="2 3">
    <name type="scientific">Aminobacter aganoensis</name>
    <dbReference type="NCBI Taxonomy" id="83264"/>
    <lineage>
        <taxon>Bacteria</taxon>
        <taxon>Pseudomonadati</taxon>
        <taxon>Pseudomonadota</taxon>
        <taxon>Alphaproteobacteria</taxon>
        <taxon>Hyphomicrobiales</taxon>
        <taxon>Phyllobacteriaceae</taxon>
        <taxon>Aminobacter</taxon>
    </lineage>
</organism>
<dbReference type="Pfam" id="PF03729">
    <property type="entry name" value="DUF308"/>
    <property type="match status" value="1"/>
</dbReference>
<dbReference type="AlphaFoldDB" id="A0A7X0F4X1"/>
<feature type="transmembrane region" description="Helical" evidence="1">
    <location>
        <begin position="100"/>
        <end position="120"/>
    </location>
</feature>
<feature type="transmembrane region" description="Helical" evidence="1">
    <location>
        <begin position="21"/>
        <end position="41"/>
    </location>
</feature>
<feature type="transmembrane region" description="Helical" evidence="1">
    <location>
        <begin position="159"/>
        <end position="183"/>
    </location>
</feature>
<sequence>MAISDQMPGGDVAALRSKWGWFVLLGVALLAIGFIAASNLLTATVVSVFFVGAMMIAAGVVEIIHAFGVKSWGSFFWWLLGGILYVIAGWLAFVNPVLTSAILTLLLAASLVASGLMRVWMGIKGRSVLGSWGWIVAAGVVTVLAGLVIAAGWPVNSLIILGIFLAVDLMFQGIAYVAFGLGLRKGA</sequence>
<reference evidence="2 3" key="1">
    <citation type="submission" date="2020-08" db="EMBL/GenBank/DDBJ databases">
        <title>Genomic Encyclopedia of Type Strains, Phase IV (KMG-IV): sequencing the most valuable type-strain genomes for metagenomic binning, comparative biology and taxonomic classification.</title>
        <authorList>
            <person name="Goeker M."/>
        </authorList>
    </citation>
    <scope>NUCLEOTIDE SEQUENCE [LARGE SCALE GENOMIC DNA]</scope>
    <source>
        <strain evidence="2 3">DSM 7051</strain>
    </source>
</reference>
<evidence type="ECO:0000256" key="1">
    <source>
        <dbReference type="SAM" id="Phobius"/>
    </source>
</evidence>
<evidence type="ECO:0000313" key="3">
    <source>
        <dbReference type="Proteomes" id="UP000536262"/>
    </source>
</evidence>
<dbReference type="PANTHER" id="PTHR34989">
    <property type="entry name" value="PROTEIN HDED"/>
    <property type="match status" value="1"/>
</dbReference>
<accession>A0A7X0F4X1</accession>
<protein>
    <submittedName>
        <fullName evidence="2">Uncharacterized membrane protein HdeD (DUF308 family)</fullName>
    </submittedName>
</protein>
<gene>
    <name evidence="2" type="ORF">GGR00_000935</name>
</gene>
<dbReference type="InterPro" id="IPR005325">
    <property type="entry name" value="DUF308_memb"/>
</dbReference>
<dbReference type="GO" id="GO:0005886">
    <property type="term" value="C:plasma membrane"/>
    <property type="evidence" value="ECO:0007669"/>
    <property type="project" value="TreeGrafter"/>
</dbReference>
<proteinExistence type="predicted"/>
<feature type="transmembrane region" description="Helical" evidence="1">
    <location>
        <begin position="132"/>
        <end position="153"/>
    </location>
</feature>
<keyword evidence="1" id="KW-1133">Transmembrane helix</keyword>
<keyword evidence="1" id="KW-0812">Transmembrane</keyword>
<keyword evidence="1" id="KW-0472">Membrane</keyword>
<dbReference type="RefSeq" id="WP_055978887.1">
    <property type="nucleotide sequence ID" value="NZ_BAABEG010000001.1"/>
</dbReference>
<evidence type="ECO:0000313" key="2">
    <source>
        <dbReference type="EMBL" id="MBB6353167.1"/>
    </source>
</evidence>
<name>A0A7X0F4X1_9HYPH</name>
<keyword evidence="3" id="KW-1185">Reference proteome</keyword>
<feature type="transmembrane region" description="Helical" evidence="1">
    <location>
        <begin position="75"/>
        <end position="94"/>
    </location>
</feature>
<comment type="caution">
    <text evidence="2">The sequence shown here is derived from an EMBL/GenBank/DDBJ whole genome shotgun (WGS) entry which is preliminary data.</text>
</comment>
<dbReference type="InterPro" id="IPR052712">
    <property type="entry name" value="Acid_resist_chaperone_HdeD"/>
</dbReference>
<dbReference type="EMBL" id="JACHOU010000002">
    <property type="protein sequence ID" value="MBB6353167.1"/>
    <property type="molecule type" value="Genomic_DNA"/>
</dbReference>
<dbReference type="PANTHER" id="PTHR34989:SF1">
    <property type="entry name" value="PROTEIN HDED"/>
    <property type="match status" value="1"/>
</dbReference>
<feature type="transmembrane region" description="Helical" evidence="1">
    <location>
        <begin position="47"/>
        <end position="68"/>
    </location>
</feature>